<proteinExistence type="inferred from homology"/>
<comment type="similarity">
    <text evidence="1 3">Belongs to the UPF0319 family.</text>
</comment>
<evidence type="ECO:0000313" key="4">
    <source>
        <dbReference type="EMBL" id="KKD01055.1"/>
    </source>
</evidence>
<gene>
    <name evidence="4" type="ORF">KY46_04595</name>
</gene>
<dbReference type="Proteomes" id="UP000033633">
    <property type="component" value="Unassembled WGS sequence"/>
</dbReference>
<accession>A0A0F5VHV8</accession>
<organism evidence="4 5">
    <name type="scientific">Photobacterium halotolerans</name>
    <dbReference type="NCBI Taxonomy" id="265726"/>
    <lineage>
        <taxon>Bacteria</taxon>
        <taxon>Pseudomonadati</taxon>
        <taxon>Pseudomonadota</taxon>
        <taxon>Gammaproteobacteria</taxon>
        <taxon>Vibrionales</taxon>
        <taxon>Vibrionaceae</taxon>
        <taxon>Photobacterium</taxon>
    </lineage>
</organism>
<dbReference type="EMBL" id="JWYV01000002">
    <property type="protein sequence ID" value="KKD01055.1"/>
    <property type="molecule type" value="Genomic_DNA"/>
</dbReference>
<evidence type="ECO:0000256" key="3">
    <source>
        <dbReference type="HAMAP-Rule" id="MF_00789"/>
    </source>
</evidence>
<dbReference type="RefSeq" id="WP_046219424.1">
    <property type="nucleotide sequence ID" value="NZ_JWYV01000002.1"/>
</dbReference>
<dbReference type="InterPro" id="IPR018635">
    <property type="entry name" value="UPF0319"/>
</dbReference>
<comment type="caution">
    <text evidence="4">The sequence shown here is derived from an EMBL/GenBank/DDBJ whole genome shotgun (WGS) entry which is preliminary data.</text>
</comment>
<evidence type="ECO:0000256" key="1">
    <source>
        <dbReference type="ARBA" id="ARBA00008490"/>
    </source>
</evidence>
<dbReference type="HAMAP" id="MF_00789">
    <property type="entry name" value="UPF0319"/>
    <property type="match status" value="1"/>
</dbReference>
<dbReference type="AlphaFoldDB" id="A0A0F5VHV8"/>
<dbReference type="PANTHER" id="PTHR38108:SF1">
    <property type="entry name" value="UPF0319 PROTEIN YCCT"/>
    <property type="match status" value="1"/>
</dbReference>
<sequence precursor="true">MRKILLIASLLATHVQAATLSVSNGIELLVVDGKEVSTSLWSRATEVELPAGKHQVVLRYDAELKNGSKNTIYTTRPYLFELTMPAQDVRIELPAMVALSQAQAYFQRGPEWTLVLADGSKRVLPFVELQGDGIAAFSDMEKLVAEYNRQHGITFEQGYAVDLQQAAVAVGQDGRVEITGDSLAQLKLWYSKAKPEEKAAFKAWMANQP</sequence>
<protein>
    <recommendedName>
        <fullName evidence="3">UPF0319 protein KY46_04595</fullName>
    </recommendedName>
</protein>
<feature type="chain" id="PRO_5008987676" description="UPF0319 protein KY46_04595" evidence="3">
    <location>
        <begin position="18"/>
        <end position="209"/>
    </location>
</feature>
<dbReference type="PANTHER" id="PTHR38108">
    <property type="entry name" value="UPF0319 PROTEIN YCCT"/>
    <property type="match status" value="1"/>
</dbReference>
<dbReference type="OrthoDB" id="6214779at2"/>
<feature type="signal peptide" evidence="3">
    <location>
        <begin position="1"/>
        <end position="17"/>
    </location>
</feature>
<reference evidence="4 5" key="1">
    <citation type="submission" date="2014-12" db="EMBL/GenBank/DDBJ databases">
        <title>Mercury Reductase activity and rhizosphere competence traits in the genome of root associated Photobacterium halotolerans MELD1.</title>
        <authorList>
            <person name="Mathew D.C."/>
            <person name="Huang C.-C."/>
        </authorList>
    </citation>
    <scope>NUCLEOTIDE SEQUENCE [LARGE SCALE GENOMIC DNA]</scope>
    <source>
        <strain evidence="4 5">MELD1</strain>
    </source>
</reference>
<dbReference type="STRING" id="265726.KY46_04595"/>
<evidence type="ECO:0000256" key="2">
    <source>
        <dbReference type="ARBA" id="ARBA00022729"/>
    </source>
</evidence>
<dbReference type="PATRIC" id="fig|265726.11.peg.2280"/>
<dbReference type="Pfam" id="PF09829">
    <property type="entry name" value="DUF2057"/>
    <property type="match status" value="1"/>
</dbReference>
<evidence type="ECO:0000313" key="5">
    <source>
        <dbReference type="Proteomes" id="UP000033633"/>
    </source>
</evidence>
<keyword evidence="5" id="KW-1185">Reference proteome</keyword>
<keyword evidence="2 3" id="KW-0732">Signal</keyword>
<name>A0A0F5VHV8_9GAMM</name>